<dbReference type="AlphaFoldDB" id="A0A9Q9YF30"/>
<dbReference type="GeneID" id="109105973"/>
<evidence type="ECO:0000256" key="1">
    <source>
        <dbReference type="SAM" id="MobiDB-lite"/>
    </source>
</evidence>
<organism evidence="2">
    <name type="scientific">Cyprinus carpio</name>
    <name type="common">Common carp</name>
    <dbReference type="NCBI Taxonomy" id="7962"/>
    <lineage>
        <taxon>Eukaryota</taxon>
        <taxon>Metazoa</taxon>
        <taxon>Chordata</taxon>
        <taxon>Craniata</taxon>
        <taxon>Vertebrata</taxon>
        <taxon>Euteleostomi</taxon>
        <taxon>Actinopterygii</taxon>
        <taxon>Neopterygii</taxon>
        <taxon>Teleostei</taxon>
        <taxon>Ostariophysi</taxon>
        <taxon>Cypriniformes</taxon>
        <taxon>Cyprinidae</taxon>
        <taxon>Cyprininae</taxon>
        <taxon>Cyprinus</taxon>
    </lineage>
</organism>
<feature type="region of interest" description="Disordered" evidence="1">
    <location>
        <begin position="1"/>
        <end position="68"/>
    </location>
</feature>
<sequence length="334" mass="38925">MDRSTHLNHNSEGSGAYRGHPVNQRMTDSEQTDEYSCENNSPSTSNPQNQPTHADGYTKIPPNESRWSKLQRIAKEEEENLRRWKEENRPGPIQLTPERLGGAVSLAELRKSLKDSAHKMFNALQADKLEMMKKQDEEQRQNLYQHDKQRKREEFLQRIERSSTTVSMAAGNSIPASSWAKCHEHREARREEENADLLKKKEEQRRKAEILEEQQKQQEEDRKRRTGADHRRLNMAFLDRLEASSSSRVPKPVNQTTESSNVCLDDDKPQDSALSTVPNPSQVHTDSAEEDDHDHMWTLIKLQNRFPYYERDMLEEIVKQCNGNYQQAYELLDV</sequence>
<feature type="compositionally biased region" description="Low complexity" evidence="1">
    <location>
        <begin position="39"/>
        <end position="52"/>
    </location>
</feature>
<dbReference type="KEGG" id="ccar:109105973"/>
<reference evidence="2" key="1">
    <citation type="submission" date="2025-08" db="UniProtKB">
        <authorList>
            <consortium name="RefSeq"/>
        </authorList>
    </citation>
    <scope>IDENTIFICATION</scope>
    <source>
        <tissue evidence="2">Muscle</tissue>
    </source>
</reference>
<evidence type="ECO:0000313" key="2">
    <source>
        <dbReference type="RefSeq" id="XP_042619008.1"/>
    </source>
</evidence>
<protein>
    <submittedName>
        <fullName evidence="2">Epithelial-stromal interaction protein 1-like</fullName>
    </submittedName>
</protein>
<feature type="region of interest" description="Disordered" evidence="1">
    <location>
        <begin position="162"/>
        <end position="201"/>
    </location>
</feature>
<proteinExistence type="predicted"/>
<dbReference type="InterPro" id="IPR026185">
    <property type="entry name" value="EPSTI1"/>
</dbReference>
<gene>
    <name evidence="2" type="primary">LOC109105973</name>
</gene>
<dbReference type="Proteomes" id="UP001155660">
    <property type="component" value="Chromosome A9"/>
</dbReference>
<feature type="region of interest" description="Disordered" evidence="1">
    <location>
        <begin position="212"/>
        <end position="231"/>
    </location>
</feature>
<feature type="compositionally biased region" description="Polar residues" evidence="1">
    <location>
        <begin position="272"/>
        <end position="285"/>
    </location>
</feature>
<dbReference type="PANTHER" id="PTHR22529">
    <property type="entry name" value="EPITHELIAL-STROMAL INTERACTION PROTEIN 1"/>
    <property type="match status" value="1"/>
</dbReference>
<name>A0A9Q9YF30_CYPCA</name>
<feature type="region of interest" description="Disordered" evidence="1">
    <location>
        <begin position="239"/>
        <end position="290"/>
    </location>
</feature>
<dbReference type="RefSeq" id="XP_042619008.1">
    <property type="nucleotide sequence ID" value="XM_042763074.1"/>
</dbReference>
<feature type="compositionally biased region" description="Polar residues" evidence="1">
    <location>
        <begin position="243"/>
        <end position="262"/>
    </location>
</feature>
<accession>A0A9Q9YF30</accession>
<feature type="compositionally biased region" description="Basic and acidic residues" evidence="1">
    <location>
        <begin position="181"/>
        <end position="201"/>
    </location>
</feature>
<dbReference type="OrthoDB" id="10053624at2759"/>
<dbReference type="PANTHER" id="PTHR22529:SF1">
    <property type="entry name" value="EPITHELIAL-STROMAL INTERACTION PROTEIN 1"/>
    <property type="match status" value="1"/>
</dbReference>